<dbReference type="Proteomes" id="UP000295493">
    <property type="component" value="Unassembled WGS sequence"/>
</dbReference>
<accession>A0A4R6FJY8</accession>
<keyword evidence="1" id="KW-0812">Transmembrane</keyword>
<keyword evidence="1" id="KW-0472">Membrane</keyword>
<reference evidence="2 3" key="1">
    <citation type="submission" date="2019-03" db="EMBL/GenBank/DDBJ databases">
        <title>Genomic Encyclopedia of Type Strains, Phase IV (KMG-IV): sequencing the most valuable type-strain genomes for metagenomic binning, comparative biology and taxonomic classification.</title>
        <authorList>
            <person name="Goeker M."/>
        </authorList>
    </citation>
    <scope>NUCLEOTIDE SEQUENCE [LARGE SCALE GENOMIC DNA]</scope>
    <source>
        <strain evidence="2 3">DSM 25059</strain>
    </source>
</reference>
<dbReference type="EMBL" id="SNWD01000008">
    <property type="protein sequence ID" value="TDN81200.1"/>
    <property type="molecule type" value="Genomic_DNA"/>
</dbReference>
<sequence>MNNVLKSLISVDGANGSAGTARIGTPGRGKTRHVYNVYRHPADSAMPNHSGSLSSTVARMSIAVAFGLLCWALLAGIAITLFG</sequence>
<organism evidence="2 3">
    <name type="scientific">Stakelama pacifica</name>
    <dbReference type="NCBI Taxonomy" id="517720"/>
    <lineage>
        <taxon>Bacteria</taxon>
        <taxon>Pseudomonadati</taxon>
        <taxon>Pseudomonadota</taxon>
        <taxon>Alphaproteobacteria</taxon>
        <taxon>Sphingomonadales</taxon>
        <taxon>Sphingomonadaceae</taxon>
        <taxon>Stakelama</taxon>
    </lineage>
</organism>
<comment type="caution">
    <text evidence="2">The sequence shown here is derived from an EMBL/GenBank/DDBJ whole genome shotgun (WGS) entry which is preliminary data.</text>
</comment>
<name>A0A4R6FJY8_9SPHN</name>
<feature type="transmembrane region" description="Helical" evidence="1">
    <location>
        <begin position="60"/>
        <end position="82"/>
    </location>
</feature>
<evidence type="ECO:0000256" key="1">
    <source>
        <dbReference type="SAM" id="Phobius"/>
    </source>
</evidence>
<evidence type="ECO:0000313" key="2">
    <source>
        <dbReference type="EMBL" id="TDN81200.1"/>
    </source>
</evidence>
<dbReference type="AlphaFoldDB" id="A0A4R6FJY8"/>
<gene>
    <name evidence="2" type="ORF">EV664_108142</name>
</gene>
<proteinExistence type="predicted"/>
<keyword evidence="3" id="KW-1185">Reference proteome</keyword>
<protein>
    <submittedName>
        <fullName evidence="2">Uncharacterized protein</fullName>
    </submittedName>
</protein>
<evidence type="ECO:0000313" key="3">
    <source>
        <dbReference type="Proteomes" id="UP000295493"/>
    </source>
</evidence>
<keyword evidence="1" id="KW-1133">Transmembrane helix</keyword>
<dbReference type="RefSeq" id="WP_133496047.1">
    <property type="nucleotide sequence ID" value="NZ_BMLU01000008.1"/>
</dbReference>